<dbReference type="AlphaFoldDB" id="A0A6S6S8S1"/>
<dbReference type="EMBL" id="CACVAP010000047">
    <property type="protein sequence ID" value="CAA6806222.1"/>
    <property type="molecule type" value="Genomic_DNA"/>
</dbReference>
<name>A0A6S6S8S1_9BACT</name>
<dbReference type="InterPro" id="IPR011990">
    <property type="entry name" value="TPR-like_helical_dom_sf"/>
</dbReference>
<gene>
    <name evidence="3" type="ORF">HELGO_WM3998</name>
</gene>
<protein>
    <submittedName>
        <fullName evidence="3">Uncharacterized protein</fullName>
    </submittedName>
</protein>
<keyword evidence="1" id="KW-0175">Coiled coil</keyword>
<evidence type="ECO:0000256" key="1">
    <source>
        <dbReference type="SAM" id="Coils"/>
    </source>
</evidence>
<feature type="region of interest" description="Disordered" evidence="2">
    <location>
        <begin position="343"/>
        <end position="381"/>
    </location>
</feature>
<accession>A0A6S6S8S1</accession>
<organism evidence="3">
    <name type="scientific">uncultured Sulfurovum sp</name>
    <dbReference type="NCBI Taxonomy" id="269237"/>
    <lineage>
        <taxon>Bacteria</taxon>
        <taxon>Pseudomonadati</taxon>
        <taxon>Campylobacterota</taxon>
        <taxon>Epsilonproteobacteria</taxon>
        <taxon>Campylobacterales</taxon>
        <taxon>Sulfurovaceae</taxon>
        <taxon>Sulfurovum</taxon>
        <taxon>environmental samples</taxon>
    </lineage>
</organism>
<feature type="coiled-coil region" evidence="1">
    <location>
        <begin position="62"/>
        <end position="89"/>
    </location>
</feature>
<evidence type="ECO:0000313" key="3">
    <source>
        <dbReference type="EMBL" id="CAA6806222.1"/>
    </source>
</evidence>
<evidence type="ECO:0000256" key="2">
    <source>
        <dbReference type="SAM" id="MobiDB-lite"/>
    </source>
</evidence>
<feature type="compositionally biased region" description="Polar residues" evidence="2">
    <location>
        <begin position="343"/>
        <end position="365"/>
    </location>
</feature>
<sequence>MLKPLLFILTLVILIALALNFDFFSKDISINQPIKESTQVKVEPLPKEIISSSTIKEPIIINNDLSKEIQLLLNKAQKLLAQHKMAEALLVYEEIIEKTKKSDDIKVLKLFAEACFKKAGIHYMFPNYDIESTIESYELIISKFINSNNKELLLIYMQAKIQQAPFNSKDEILIAYNEVIEKFTNDKEQRFDKEIEELLFAKSFALMGVDDEEAIEVLDSIIAKYENKTELPETVRFSILNNIELSIITGNDTDKYVDLATQYMSDSPDTKPLIAMLNIIKDAQNLDQTEALTAWNDEYNKYNFPDWDFSELRKWVNKMETPESQMRISKYLDAFEKQKYTNHYQPSTRTVDASQNYSDSSTSNEENIEGEYQENPTYEPDPYINDMLSTEAEVTYPNPYSTTRESVEVDAVSHTNF</sequence>
<reference evidence="3" key="1">
    <citation type="submission" date="2020-01" db="EMBL/GenBank/DDBJ databases">
        <authorList>
            <person name="Meier V. D."/>
            <person name="Meier V D."/>
        </authorList>
    </citation>
    <scope>NUCLEOTIDE SEQUENCE</scope>
    <source>
        <strain evidence="3">HLG_WM_MAG_06</strain>
    </source>
</reference>
<dbReference type="Gene3D" id="1.25.40.10">
    <property type="entry name" value="Tetratricopeptide repeat domain"/>
    <property type="match status" value="1"/>
</dbReference>
<proteinExistence type="predicted"/>